<dbReference type="PROSITE" id="PS51257">
    <property type="entry name" value="PROKAR_LIPOPROTEIN"/>
    <property type="match status" value="1"/>
</dbReference>
<keyword evidence="3" id="KW-1185">Reference proteome</keyword>
<evidence type="ECO:0000313" key="3">
    <source>
        <dbReference type="Proteomes" id="UP000530928"/>
    </source>
</evidence>
<gene>
    <name evidence="2" type="ORF">HNR30_004210</name>
</gene>
<dbReference type="Proteomes" id="UP000530928">
    <property type="component" value="Unassembled WGS sequence"/>
</dbReference>
<proteinExistence type="predicted"/>
<keyword evidence="1" id="KW-0732">Signal</keyword>
<feature type="signal peptide" evidence="1">
    <location>
        <begin position="1"/>
        <end position="20"/>
    </location>
</feature>
<dbReference type="SUPFAM" id="SSF101898">
    <property type="entry name" value="NHL repeat"/>
    <property type="match status" value="1"/>
</dbReference>
<comment type="caution">
    <text evidence="2">The sequence shown here is derived from an EMBL/GenBank/DDBJ whole genome shotgun (WGS) entry which is preliminary data.</text>
</comment>
<name>A0A7W0HRN3_9ACTN</name>
<evidence type="ECO:0000256" key="1">
    <source>
        <dbReference type="SAM" id="SignalP"/>
    </source>
</evidence>
<dbReference type="RefSeq" id="WP_181611574.1">
    <property type="nucleotide sequence ID" value="NZ_BAABAM010000003.1"/>
</dbReference>
<dbReference type="AlphaFoldDB" id="A0A7W0HRN3"/>
<sequence>MRRRVIALLSCVLVGCTSQPAPPPPPSPAAATLEEIPLSLRWERVTGLPGDDAWERGLHDITAAGPGAAWAVGYTGWEDGVTATLRRWDGTRWHALPAGQAGSFHGIDSDGPANVWAVGGDKDAMHWDGRAWRRIKTPIRPRDVAGDGPRAIVISAADVATWDGTRFTTVLDQDDNTVALTAVDAGAGHAWVTGSASGRPALWHGRDGSFARQPLPDLLEGELTGVWQNGGDDVWAVGTAGRAPLALHWDGRAWTPAQLPGGTAEPVGVTATGPREVWIAATDDAYPNHVVILHGDGGTWTRELTPSPGEVTRARITSVPGTSQLWLAVSVVNGDSESIVTLRRR</sequence>
<feature type="chain" id="PRO_5039543972" description="Exo-alpha-sialidase" evidence="1">
    <location>
        <begin position="21"/>
        <end position="345"/>
    </location>
</feature>
<reference evidence="2 3" key="1">
    <citation type="submission" date="2020-07" db="EMBL/GenBank/DDBJ databases">
        <title>Genomic Encyclopedia of Type Strains, Phase IV (KMG-IV): sequencing the most valuable type-strain genomes for metagenomic binning, comparative biology and taxonomic classification.</title>
        <authorList>
            <person name="Goeker M."/>
        </authorList>
    </citation>
    <scope>NUCLEOTIDE SEQUENCE [LARGE SCALE GENOMIC DNA]</scope>
    <source>
        <strain evidence="2 3">DSM 45533</strain>
    </source>
</reference>
<protein>
    <recommendedName>
        <fullName evidence="4">Exo-alpha-sialidase</fullName>
    </recommendedName>
</protein>
<evidence type="ECO:0000313" key="2">
    <source>
        <dbReference type="EMBL" id="MBA2892856.1"/>
    </source>
</evidence>
<evidence type="ECO:0008006" key="4">
    <source>
        <dbReference type="Google" id="ProtNLM"/>
    </source>
</evidence>
<accession>A0A7W0HRN3</accession>
<organism evidence="2 3">
    <name type="scientific">Nonomuraea soli</name>
    <dbReference type="NCBI Taxonomy" id="1032476"/>
    <lineage>
        <taxon>Bacteria</taxon>
        <taxon>Bacillati</taxon>
        <taxon>Actinomycetota</taxon>
        <taxon>Actinomycetes</taxon>
        <taxon>Streptosporangiales</taxon>
        <taxon>Streptosporangiaceae</taxon>
        <taxon>Nonomuraea</taxon>
    </lineage>
</organism>
<dbReference type="EMBL" id="JACDUR010000004">
    <property type="protein sequence ID" value="MBA2892856.1"/>
    <property type="molecule type" value="Genomic_DNA"/>
</dbReference>